<feature type="region of interest" description="Disordered" evidence="1">
    <location>
        <begin position="689"/>
        <end position="774"/>
    </location>
</feature>
<dbReference type="InterPro" id="IPR003892">
    <property type="entry name" value="CUE"/>
</dbReference>
<name>A0A5C3KY52_COPMA</name>
<dbReference type="InterPro" id="IPR041800">
    <property type="entry name" value="ASCC2_CUE"/>
</dbReference>
<sequence length="774" mass="83994">MGVQSLPTLPAWPSSSNRRDFTPSQKSTFLSTVSSALSATLIANDAAQNKGTTTGKLSGSTLQFLRSYLLDHAFQNLQATIWGEETGKSPVERAIHAKVLKISEALARQGGLDDVKILTDLAIVYGRTSSSRLRRIFDLAASHTPSLVSDVGASLVPSFTAILQSTQGLYNQRKAAECIYLFIVAGSGTNEGGSPEAPLLRPFIQDSSFFQAISNLYLPGLATTAHSYGGTPALLSTISSSTNNPSDPDPTEWTTIWIKTKLCLIESFHILFKQMLSNLTAAKTANQIATHADAAFAVLFALMDAPHRNTTENDVGGASSDTPLTPFLNLSLLQDYQNSHDLTYTLNHALQKAQERDARLDILEDAMSQDNGLDTTGNKKPGALTIILRGSGLPPRTIPSDAKGKGPVSSVVFTSPPEPPASTSTRYDGEDIDAKTSQILDLLPDTSPQYIGKLLRHSAYSGSTEQVIEALLDGSAIAENILDVESRQREDEPIMKAENYNAPERRNAFDSEVVDYGSVRFGKKKDTAEALLSRPDQDLRERMKADILQRVEIMDMESDEEEDDDPFAVDSEGKKTRPRIVAFEDDDDVDVINVPGAEEEDELEEDGCHSESSEGTKSDGINIESILELAYVADPAVFARDRNTRHSKARMNLSAKTGWQHEQIEGWAIMLERNPKKKERILMKHEFRGNQASIGESQTPSTSQHNSGHGRGGHHRGRGRGGGNGPPHYDGGGGGGDRGGGRGRASKDRHKATRGNHDRKRGHDKKMARAGGPS</sequence>
<feature type="domain" description="CUE" evidence="2">
    <location>
        <begin position="431"/>
        <end position="476"/>
    </location>
</feature>
<dbReference type="SUPFAM" id="SSF46934">
    <property type="entry name" value="UBA-like"/>
    <property type="match status" value="1"/>
</dbReference>
<evidence type="ECO:0000259" key="2">
    <source>
        <dbReference type="PROSITE" id="PS51140"/>
    </source>
</evidence>
<dbReference type="Gene3D" id="1.10.8.10">
    <property type="entry name" value="DNA helicase RuvA subunit, C-terminal domain"/>
    <property type="match status" value="1"/>
</dbReference>
<dbReference type="GO" id="GO:0043130">
    <property type="term" value="F:ubiquitin binding"/>
    <property type="evidence" value="ECO:0007669"/>
    <property type="project" value="InterPro"/>
</dbReference>
<evidence type="ECO:0000313" key="3">
    <source>
        <dbReference type="EMBL" id="TFK25237.1"/>
    </source>
</evidence>
<dbReference type="PANTHER" id="PTHR21494">
    <property type="entry name" value="ACTIVATING SIGNAL COINTEGRATOR 1 COMPLEX SUBUNIT 2 ASC-1 COMPLEX SUBUNIT P100"/>
    <property type="match status" value="1"/>
</dbReference>
<dbReference type="Proteomes" id="UP000307440">
    <property type="component" value="Unassembled WGS sequence"/>
</dbReference>
<feature type="compositionally biased region" description="Gly residues" evidence="1">
    <location>
        <begin position="720"/>
        <end position="738"/>
    </location>
</feature>
<dbReference type="PANTHER" id="PTHR21494:SF0">
    <property type="entry name" value="ACTIVATING SIGNAL COINTEGRATOR 1 COMPLEX SUBUNIT 2"/>
    <property type="match status" value="1"/>
</dbReference>
<feature type="region of interest" description="Disordered" evidence="1">
    <location>
        <begin position="597"/>
        <end position="620"/>
    </location>
</feature>
<dbReference type="CDD" id="cd14364">
    <property type="entry name" value="CUE_ASCC2"/>
    <property type="match status" value="1"/>
</dbReference>
<accession>A0A5C3KY52</accession>
<dbReference type="STRING" id="230819.A0A5C3KY52"/>
<gene>
    <name evidence="3" type="ORF">FA15DRAFT_668775</name>
</gene>
<dbReference type="EMBL" id="ML210189">
    <property type="protein sequence ID" value="TFK25237.1"/>
    <property type="molecule type" value="Genomic_DNA"/>
</dbReference>
<dbReference type="PROSITE" id="PS51140">
    <property type="entry name" value="CUE"/>
    <property type="match status" value="1"/>
</dbReference>
<dbReference type="InterPro" id="IPR052586">
    <property type="entry name" value="ASCC2"/>
</dbReference>
<feature type="compositionally biased region" description="Basic and acidic residues" evidence="1">
    <location>
        <begin position="606"/>
        <end position="617"/>
    </location>
</feature>
<protein>
    <recommendedName>
        <fullName evidence="2">CUE domain-containing protein</fullName>
    </recommendedName>
</protein>
<feature type="compositionally biased region" description="Polar residues" evidence="1">
    <location>
        <begin position="690"/>
        <end position="707"/>
    </location>
</feature>
<feature type="compositionally biased region" description="Basic residues" evidence="1">
    <location>
        <begin position="747"/>
        <end position="768"/>
    </location>
</feature>
<feature type="region of interest" description="Disordered" evidence="1">
    <location>
        <begin position="395"/>
        <end position="428"/>
    </location>
</feature>
<keyword evidence="4" id="KW-1185">Reference proteome</keyword>
<proteinExistence type="predicted"/>
<evidence type="ECO:0000256" key="1">
    <source>
        <dbReference type="SAM" id="MobiDB-lite"/>
    </source>
</evidence>
<feature type="region of interest" description="Disordered" evidence="1">
    <location>
        <begin position="1"/>
        <end position="24"/>
    </location>
</feature>
<reference evidence="3 4" key="1">
    <citation type="journal article" date="2019" name="Nat. Ecol. Evol.">
        <title>Megaphylogeny resolves global patterns of mushroom evolution.</title>
        <authorList>
            <person name="Varga T."/>
            <person name="Krizsan K."/>
            <person name="Foldi C."/>
            <person name="Dima B."/>
            <person name="Sanchez-Garcia M."/>
            <person name="Sanchez-Ramirez S."/>
            <person name="Szollosi G.J."/>
            <person name="Szarkandi J.G."/>
            <person name="Papp V."/>
            <person name="Albert L."/>
            <person name="Andreopoulos W."/>
            <person name="Angelini C."/>
            <person name="Antonin V."/>
            <person name="Barry K.W."/>
            <person name="Bougher N.L."/>
            <person name="Buchanan P."/>
            <person name="Buyck B."/>
            <person name="Bense V."/>
            <person name="Catcheside P."/>
            <person name="Chovatia M."/>
            <person name="Cooper J."/>
            <person name="Damon W."/>
            <person name="Desjardin D."/>
            <person name="Finy P."/>
            <person name="Geml J."/>
            <person name="Haridas S."/>
            <person name="Hughes K."/>
            <person name="Justo A."/>
            <person name="Karasinski D."/>
            <person name="Kautmanova I."/>
            <person name="Kiss B."/>
            <person name="Kocsube S."/>
            <person name="Kotiranta H."/>
            <person name="LaButti K.M."/>
            <person name="Lechner B.E."/>
            <person name="Liimatainen K."/>
            <person name="Lipzen A."/>
            <person name="Lukacs Z."/>
            <person name="Mihaltcheva S."/>
            <person name="Morgado L.N."/>
            <person name="Niskanen T."/>
            <person name="Noordeloos M.E."/>
            <person name="Ohm R.A."/>
            <person name="Ortiz-Santana B."/>
            <person name="Ovrebo C."/>
            <person name="Racz N."/>
            <person name="Riley R."/>
            <person name="Savchenko A."/>
            <person name="Shiryaev A."/>
            <person name="Soop K."/>
            <person name="Spirin V."/>
            <person name="Szebenyi C."/>
            <person name="Tomsovsky M."/>
            <person name="Tulloss R.E."/>
            <person name="Uehling J."/>
            <person name="Grigoriev I.V."/>
            <person name="Vagvolgyi C."/>
            <person name="Papp T."/>
            <person name="Martin F.M."/>
            <person name="Miettinen O."/>
            <person name="Hibbett D.S."/>
            <person name="Nagy L.G."/>
        </authorList>
    </citation>
    <scope>NUCLEOTIDE SEQUENCE [LARGE SCALE GENOMIC DNA]</scope>
    <source>
        <strain evidence="3 4">CBS 121175</strain>
    </source>
</reference>
<organism evidence="3 4">
    <name type="scientific">Coprinopsis marcescibilis</name>
    <name type="common">Agaric fungus</name>
    <name type="synonym">Psathyrella marcescibilis</name>
    <dbReference type="NCBI Taxonomy" id="230819"/>
    <lineage>
        <taxon>Eukaryota</taxon>
        <taxon>Fungi</taxon>
        <taxon>Dikarya</taxon>
        <taxon>Basidiomycota</taxon>
        <taxon>Agaricomycotina</taxon>
        <taxon>Agaricomycetes</taxon>
        <taxon>Agaricomycetidae</taxon>
        <taxon>Agaricales</taxon>
        <taxon>Agaricineae</taxon>
        <taxon>Psathyrellaceae</taxon>
        <taxon>Coprinopsis</taxon>
    </lineage>
</organism>
<evidence type="ECO:0000313" key="4">
    <source>
        <dbReference type="Proteomes" id="UP000307440"/>
    </source>
</evidence>
<dbReference type="OrthoDB" id="5577209at2759"/>
<dbReference type="AlphaFoldDB" id="A0A5C3KY52"/>
<dbReference type="InterPro" id="IPR009060">
    <property type="entry name" value="UBA-like_sf"/>
</dbReference>